<dbReference type="Proteomes" id="UP000325577">
    <property type="component" value="Linkage Group LG19"/>
</dbReference>
<accession>A0A5J5ARN9</accession>
<organism evidence="1 2">
    <name type="scientific">Nyssa sinensis</name>
    <dbReference type="NCBI Taxonomy" id="561372"/>
    <lineage>
        <taxon>Eukaryota</taxon>
        <taxon>Viridiplantae</taxon>
        <taxon>Streptophyta</taxon>
        <taxon>Embryophyta</taxon>
        <taxon>Tracheophyta</taxon>
        <taxon>Spermatophyta</taxon>
        <taxon>Magnoliopsida</taxon>
        <taxon>eudicotyledons</taxon>
        <taxon>Gunneridae</taxon>
        <taxon>Pentapetalae</taxon>
        <taxon>asterids</taxon>
        <taxon>Cornales</taxon>
        <taxon>Nyssaceae</taxon>
        <taxon>Nyssa</taxon>
    </lineage>
</organism>
<evidence type="ECO:0000313" key="2">
    <source>
        <dbReference type="Proteomes" id="UP000325577"/>
    </source>
</evidence>
<evidence type="ECO:0000313" key="1">
    <source>
        <dbReference type="EMBL" id="KAA8532422.1"/>
    </source>
</evidence>
<dbReference type="EMBL" id="CM018042">
    <property type="protein sequence ID" value="KAA8532422.1"/>
    <property type="molecule type" value="Genomic_DNA"/>
</dbReference>
<proteinExistence type="predicted"/>
<keyword evidence="2" id="KW-1185">Reference proteome</keyword>
<protein>
    <submittedName>
        <fullName evidence="1">Uncharacterized protein</fullName>
    </submittedName>
</protein>
<dbReference type="AlphaFoldDB" id="A0A5J5ARN9"/>
<reference evidence="1 2" key="1">
    <citation type="submission" date="2019-09" db="EMBL/GenBank/DDBJ databases">
        <title>A chromosome-level genome assembly of the Chinese tupelo Nyssa sinensis.</title>
        <authorList>
            <person name="Yang X."/>
            <person name="Kang M."/>
            <person name="Yang Y."/>
            <person name="Xiong H."/>
            <person name="Wang M."/>
            <person name="Zhang Z."/>
            <person name="Wang Z."/>
            <person name="Wu H."/>
            <person name="Ma T."/>
            <person name="Liu J."/>
            <person name="Xi Z."/>
        </authorList>
    </citation>
    <scope>NUCLEOTIDE SEQUENCE [LARGE SCALE GENOMIC DNA]</scope>
    <source>
        <strain evidence="1">J267</strain>
        <tissue evidence="1">Leaf</tissue>
    </source>
</reference>
<gene>
    <name evidence="1" type="ORF">F0562_032455</name>
</gene>
<sequence>MGLVGNDDGDDPWLLVNGSDADLNSDWCRRCLAHFANLLLQPIEESAWDQYLLREHLSSSTSSLCSTSSHNDPLGFSGIAEQVPVSTNSPKLPSPSLSQLIPVSCTSVPSLHVPPFRIPSSPAECHARSHPLKKDPIPALYHLSSHCISTPTAQHPSIEDGGFN</sequence>
<name>A0A5J5ARN9_9ASTE</name>